<feature type="coiled-coil region" evidence="6">
    <location>
        <begin position="526"/>
        <end position="553"/>
    </location>
</feature>
<feature type="transmembrane region" description="Helical" evidence="7">
    <location>
        <begin position="148"/>
        <end position="166"/>
    </location>
</feature>
<feature type="transmembrane region" description="Helical" evidence="7">
    <location>
        <begin position="207"/>
        <end position="228"/>
    </location>
</feature>
<protein>
    <submittedName>
        <fullName evidence="9">Two-component system, NarL family, sensor histidine kinase ComP</fullName>
    </submittedName>
</protein>
<dbReference type="OrthoDB" id="9781904at2"/>
<dbReference type="GO" id="GO:0005524">
    <property type="term" value="F:ATP binding"/>
    <property type="evidence" value="ECO:0007669"/>
    <property type="project" value="UniProtKB-KW"/>
</dbReference>
<feature type="transmembrane region" description="Helical" evidence="7">
    <location>
        <begin position="270"/>
        <end position="289"/>
    </location>
</feature>
<sequence>MMLNIKWSQWVILSFFILSACYMIIFSVIQPYLGIDVKENHGEWIITDIQKGSWGDRNNVPSGAVIETVDGKNPSEHRSVSMFNEIEGADSFLVEYNGREKFYEDIEHSSPLHWLLYIVLPVIFFIAILGITFLVHNRVPKRYSANQLILFFLAIATGYLSNSGAVRDDLYSLFLNKSLFLIAPVILIHFLYKYFQELDIYWFSKRIYYWLYTLVLVVSSLESFFLVVKKYPAYFVPVPHLLLLFLYIISFFIIYRGLYFHRGSSVGPIFMYMAVGMTIAFFPYIWLYLIPSLAFGVKVISLEVGAMFLVALPITFMYLVSREQLIDIDFVIDRVRYYIILSLIPSIALVFIIGWLVEDALSLISYIQVYLVLHASLVLFLSLKEVLDFRLQRFLFSARYSYQESMHRMAQDMKEQSNAVDLMKVMRDEVRNVLNVREIYIYSKHNKQNMYCVYDQIPTEIIDHFEEHLNSHQYDVGSIIETEKGFGVIVGYSLEKLTMIWCRGKKDYTTLNRDEKTYLQTISHNANIAIQNMNTIEDLLKELRQLRSDQTQKYPTWLSRLLFTIAENQRKQLSIDLHDTVLQEQLYLYRKMDDLISHRNDLTESFRAELLMYKESLLDSIHLIRETCNELRPAFIEEMGLVQSLKNLIQQYQLRSNFTVYFSNERFDAELDQERILAIFRVVQELLTNAMKHSGAKIVKLSLSNGGDQVMLLYSDNGKGMDYSVQRDLFSHIGLSGIEQRVNGLNGHLEIETEPGAGFKTIITFPITSKKEIHV</sequence>
<feature type="transmembrane region" description="Helical" evidence="7">
    <location>
        <begin position="12"/>
        <end position="33"/>
    </location>
</feature>
<dbReference type="AlphaFoldDB" id="A0A1I3P057"/>
<dbReference type="Proteomes" id="UP000183557">
    <property type="component" value="Unassembled WGS sequence"/>
</dbReference>
<evidence type="ECO:0000256" key="1">
    <source>
        <dbReference type="ARBA" id="ARBA00022679"/>
    </source>
</evidence>
<dbReference type="GO" id="GO:0000160">
    <property type="term" value="P:phosphorelay signal transduction system"/>
    <property type="evidence" value="ECO:0007669"/>
    <property type="project" value="UniProtKB-KW"/>
</dbReference>
<feature type="domain" description="Histidine kinase" evidence="8">
    <location>
        <begin position="679"/>
        <end position="769"/>
    </location>
</feature>
<dbReference type="CDD" id="cd16917">
    <property type="entry name" value="HATPase_UhpB-NarQ-NarX-like"/>
    <property type="match status" value="1"/>
</dbReference>
<keyword evidence="7" id="KW-0812">Transmembrane</keyword>
<dbReference type="SMART" id="SM00387">
    <property type="entry name" value="HATPase_c"/>
    <property type="match status" value="1"/>
</dbReference>
<keyword evidence="6" id="KW-0175">Coiled coil</keyword>
<feature type="transmembrane region" description="Helical" evidence="7">
    <location>
        <begin position="114"/>
        <end position="136"/>
    </location>
</feature>
<accession>A0A1I3P057</accession>
<keyword evidence="4" id="KW-0067">ATP-binding</keyword>
<evidence type="ECO:0000256" key="6">
    <source>
        <dbReference type="SAM" id="Coils"/>
    </source>
</evidence>
<dbReference type="PANTHER" id="PTHR24421">
    <property type="entry name" value="NITRATE/NITRITE SENSOR PROTEIN NARX-RELATED"/>
    <property type="match status" value="1"/>
</dbReference>
<dbReference type="InterPro" id="IPR050482">
    <property type="entry name" value="Sensor_HK_TwoCompSys"/>
</dbReference>
<dbReference type="InterPro" id="IPR005467">
    <property type="entry name" value="His_kinase_dom"/>
</dbReference>
<feature type="transmembrane region" description="Helical" evidence="7">
    <location>
        <begin position="295"/>
        <end position="316"/>
    </location>
</feature>
<keyword evidence="7" id="KW-0472">Membrane</keyword>
<evidence type="ECO:0000259" key="8">
    <source>
        <dbReference type="PROSITE" id="PS50109"/>
    </source>
</evidence>
<dbReference type="PANTHER" id="PTHR24421:SF60">
    <property type="entry name" value="SENSOR HISTIDINE KINASE COMP"/>
    <property type="match status" value="1"/>
</dbReference>
<keyword evidence="2" id="KW-0547">Nucleotide-binding</keyword>
<dbReference type="InterPro" id="IPR003594">
    <property type="entry name" value="HATPase_dom"/>
</dbReference>
<gene>
    <name evidence="9" type="ORF">SAMN04487936_101131</name>
</gene>
<keyword evidence="10" id="KW-1185">Reference proteome</keyword>
<keyword evidence="3 9" id="KW-0418">Kinase</keyword>
<dbReference type="EMBL" id="FOSB01000001">
    <property type="protein sequence ID" value="SFJ14831.1"/>
    <property type="molecule type" value="Genomic_DNA"/>
</dbReference>
<feature type="transmembrane region" description="Helical" evidence="7">
    <location>
        <begin position="363"/>
        <end position="383"/>
    </location>
</feature>
<evidence type="ECO:0000313" key="10">
    <source>
        <dbReference type="Proteomes" id="UP000183557"/>
    </source>
</evidence>
<evidence type="ECO:0000256" key="5">
    <source>
        <dbReference type="ARBA" id="ARBA00023012"/>
    </source>
</evidence>
<proteinExistence type="predicted"/>
<dbReference type="STRING" id="240302.BN982_00486"/>
<dbReference type="Pfam" id="PF02518">
    <property type="entry name" value="HATPase_c"/>
    <property type="match status" value="1"/>
</dbReference>
<keyword evidence="5" id="KW-0902">Two-component regulatory system</keyword>
<dbReference type="GO" id="GO:0016301">
    <property type="term" value="F:kinase activity"/>
    <property type="evidence" value="ECO:0007669"/>
    <property type="project" value="UniProtKB-KW"/>
</dbReference>
<evidence type="ECO:0000256" key="7">
    <source>
        <dbReference type="SAM" id="Phobius"/>
    </source>
</evidence>
<dbReference type="InterPro" id="IPR036890">
    <property type="entry name" value="HATPase_C_sf"/>
</dbReference>
<name>A0A1I3P057_HALDA</name>
<organism evidence="9 10">
    <name type="scientific">Halobacillus dabanensis</name>
    <dbReference type="NCBI Taxonomy" id="240302"/>
    <lineage>
        <taxon>Bacteria</taxon>
        <taxon>Bacillati</taxon>
        <taxon>Bacillota</taxon>
        <taxon>Bacilli</taxon>
        <taxon>Bacillales</taxon>
        <taxon>Bacillaceae</taxon>
        <taxon>Halobacillus</taxon>
    </lineage>
</organism>
<evidence type="ECO:0000256" key="3">
    <source>
        <dbReference type="ARBA" id="ARBA00022777"/>
    </source>
</evidence>
<reference evidence="10" key="1">
    <citation type="submission" date="2016-10" db="EMBL/GenBank/DDBJ databases">
        <authorList>
            <person name="Varghese N."/>
            <person name="Submissions S."/>
        </authorList>
    </citation>
    <scope>NUCLEOTIDE SEQUENCE [LARGE SCALE GENOMIC DNA]</scope>
    <source>
        <strain evidence="10">CGMCC 1.3704</strain>
    </source>
</reference>
<dbReference type="PROSITE" id="PS51257">
    <property type="entry name" value="PROKAR_LIPOPROTEIN"/>
    <property type="match status" value="1"/>
</dbReference>
<dbReference type="Gene3D" id="3.30.565.10">
    <property type="entry name" value="Histidine kinase-like ATPase, C-terminal domain"/>
    <property type="match status" value="1"/>
</dbReference>
<feature type="transmembrane region" description="Helical" evidence="7">
    <location>
        <begin position="337"/>
        <end position="357"/>
    </location>
</feature>
<dbReference type="SUPFAM" id="SSF55874">
    <property type="entry name" value="ATPase domain of HSP90 chaperone/DNA topoisomerase II/histidine kinase"/>
    <property type="match status" value="1"/>
</dbReference>
<evidence type="ECO:0000256" key="4">
    <source>
        <dbReference type="ARBA" id="ARBA00022840"/>
    </source>
</evidence>
<feature type="transmembrane region" description="Helical" evidence="7">
    <location>
        <begin position="178"/>
        <end position="195"/>
    </location>
</feature>
<keyword evidence="7" id="KW-1133">Transmembrane helix</keyword>
<dbReference type="PROSITE" id="PS50109">
    <property type="entry name" value="HIS_KIN"/>
    <property type="match status" value="1"/>
</dbReference>
<evidence type="ECO:0000313" key="9">
    <source>
        <dbReference type="EMBL" id="SFJ14831.1"/>
    </source>
</evidence>
<evidence type="ECO:0000256" key="2">
    <source>
        <dbReference type="ARBA" id="ARBA00022741"/>
    </source>
</evidence>
<keyword evidence="1" id="KW-0808">Transferase</keyword>
<feature type="transmembrane region" description="Helical" evidence="7">
    <location>
        <begin position="234"/>
        <end position="258"/>
    </location>
</feature>